<feature type="binding site" evidence="6">
    <location>
        <position position="256"/>
    </location>
    <ligand>
        <name>(6S)-5,6,7,8-tetrahydrofolate</name>
        <dbReference type="ChEBI" id="CHEBI:57453"/>
    </ligand>
</feature>
<dbReference type="InterPro" id="IPR015421">
    <property type="entry name" value="PyrdxlP-dep_Trfase_major"/>
</dbReference>
<keyword evidence="3 6" id="KW-0554">One-carbon metabolism</keyword>
<dbReference type="PROSITE" id="PS00096">
    <property type="entry name" value="SHMT"/>
    <property type="match status" value="1"/>
</dbReference>
<dbReference type="RefSeq" id="WP_136353366.1">
    <property type="nucleotide sequence ID" value="NZ_SSNY01000001.1"/>
</dbReference>
<gene>
    <name evidence="6" type="primary">glyA</name>
    <name evidence="8" type="ORF">E6C48_01800</name>
</gene>
<feature type="modified residue" description="N6-(pyridoxal phosphate)lysine" evidence="6">
    <location>
        <position position="241"/>
    </location>
</feature>
<feature type="binding site" evidence="6">
    <location>
        <position position="132"/>
    </location>
    <ligand>
        <name>(6S)-5,6,7,8-tetrahydrofolate</name>
        <dbReference type="ChEBI" id="CHEBI:57453"/>
    </ligand>
</feature>
<proteinExistence type="inferred from homology"/>
<dbReference type="PANTHER" id="PTHR11680:SF35">
    <property type="entry name" value="SERINE HYDROXYMETHYLTRANSFERASE 1"/>
    <property type="match status" value="1"/>
</dbReference>
<dbReference type="PANTHER" id="PTHR11680">
    <property type="entry name" value="SERINE HYDROXYMETHYLTRANSFERASE"/>
    <property type="match status" value="1"/>
</dbReference>
<feature type="binding site" evidence="6">
    <location>
        <begin position="136"/>
        <end position="138"/>
    </location>
    <ligand>
        <name>(6S)-5,6,7,8-tetrahydrofolate</name>
        <dbReference type="ChEBI" id="CHEBI:57453"/>
    </ligand>
</feature>
<comment type="similarity">
    <text evidence="2 6">Belongs to the SHMT family.</text>
</comment>
<accession>A0ABY2QCU7</accession>
<reference evidence="8 9" key="1">
    <citation type="submission" date="2019-04" db="EMBL/GenBank/DDBJ databases">
        <title>Mesorhizobium composti sp. nov., isolated from compost.</title>
        <authorList>
            <person name="Lin S.-Y."/>
            <person name="Hameed A."/>
            <person name="Hsieh Y.-T."/>
            <person name="Young C.-C."/>
        </authorList>
    </citation>
    <scope>NUCLEOTIDE SEQUENCE [LARGE SCALE GENOMIC DNA]</scope>
    <source>
        <strain evidence="8 9">CC-YTH430</strain>
    </source>
</reference>
<evidence type="ECO:0000256" key="1">
    <source>
        <dbReference type="ARBA" id="ARBA00001933"/>
    </source>
</evidence>
<dbReference type="HAMAP" id="MF_00051">
    <property type="entry name" value="SHMT"/>
    <property type="match status" value="1"/>
</dbReference>
<dbReference type="EC" id="2.1.2.1" evidence="6"/>
<dbReference type="InterPro" id="IPR049943">
    <property type="entry name" value="Ser_HO-MeTrfase-like"/>
</dbReference>
<evidence type="ECO:0000256" key="5">
    <source>
        <dbReference type="ARBA" id="ARBA00022898"/>
    </source>
</evidence>
<evidence type="ECO:0000313" key="8">
    <source>
        <dbReference type="EMBL" id="THF59809.1"/>
    </source>
</evidence>
<dbReference type="CDD" id="cd00378">
    <property type="entry name" value="SHMT"/>
    <property type="match status" value="1"/>
</dbReference>
<dbReference type="Gene3D" id="3.90.1150.10">
    <property type="entry name" value="Aspartate Aminotransferase, domain 1"/>
    <property type="match status" value="1"/>
</dbReference>
<dbReference type="EMBL" id="SSNY01000001">
    <property type="protein sequence ID" value="THF59809.1"/>
    <property type="molecule type" value="Genomic_DNA"/>
</dbReference>
<keyword evidence="6" id="KW-0963">Cytoplasm</keyword>
<dbReference type="InterPro" id="IPR019798">
    <property type="entry name" value="Ser_HO-MeTrfase_PLP_BS"/>
</dbReference>
<comment type="subcellular location">
    <subcellularLocation>
        <location evidence="6">Cytoplasm</location>
    </subcellularLocation>
</comment>
<organism evidence="8 9">
    <name type="scientific">Ollibium composti</name>
    <dbReference type="NCBI Taxonomy" id="2675109"/>
    <lineage>
        <taxon>Bacteria</taxon>
        <taxon>Pseudomonadati</taxon>
        <taxon>Pseudomonadota</taxon>
        <taxon>Alphaproteobacteria</taxon>
        <taxon>Hyphomicrobiales</taxon>
        <taxon>Phyllobacteriaceae</taxon>
        <taxon>Ollibium</taxon>
    </lineage>
</organism>
<keyword evidence="4 6" id="KW-0808">Transferase</keyword>
<comment type="catalytic activity">
    <reaction evidence="6">
        <text>(6R)-5,10-methylene-5,6,7,8-tetrahydrofolate + glycine + H2O = (6S)-5,6,7,8-tetrahydrofolate + L-serine</text>
        <dbReference type="Rhea" id="RHEA:15481"/>
        <dbReference type="ChEBI" id="CHEBI:15377"/>
        <dbReference type="ChEBI" id="CHEBI:15636"/>
        <dbReference type="ChEBI" id="CHEBI:33384"/>
        <dbReference type="ChEBI" id="CHEBI:57305"/>
        <dbReference type="ChEBI" id="CHEBI:57453"/>
        <dbReference type="EC" id="2.1.2.1"/>
    </reaction>
</comment>
<name>A0ABY2QCU7_9HYPH</name>
<comment type="function">
    <text evidence="6">Catalyzes the reversible interconversion of serine and glycine with tetrahydrofolate (THF) serving as the one-carbon carrier. This reaction serves as the major source of one-carbon groups required for the biosynthesis of purines, thymidylate, methionine, and other important biomolecules. Also exhibits THF-independent aldolase activity toward beta-hydroxyamino acids, producing glycine and aldehydes, via a retro-aldol mechanism.</text>
</comment>
<dbReference type="SUPFAM" id="SSF53383">
    <property type="entry name" value="PLP-dependent transferases"/>
    <property type="match status" value="1"/>
</dbReference>
<feature type="site" description="Plays an important role in substrate specificity" evidence="6">
    <location>
        <position position="240"/>
    </location>
</feature>
<keyword evidence="9" id="KW-1185">Reference proteome</keyword>
<keyword evidence="6" id="KW-0028">Amino-acid biosynthesis</keyword>
<evidence type="ECO:0000256" key="3">
    <source>
        <dbReference type="ARBA" id="ARBA00022563"/>
    </source>
</evidence>
<feature type="domain" description="Serine hydroxymethyltransferase-like" evidence="7">
    <location>
        <begin position="19"/>
        <end position="396"/>
    </location>
</feature>
<comment type="caution">
    <text evidence="8">The sequence shown here is derived from an EMBL/GenBank/DDBJ whole genome shotgun (WGS) entry which is preliminary data.</text>
</comment>
<evidence type="ECO:0000256" key="6">
    <source>
        <dbReference type="HAMAP-Rule" id="MF_00051"/>
    </source>
</evidence>
<sequence length="437" mass="46975">MATAPAASNHLESFFETPLAEADPEIFGAIRDELGRQRHEIELIASENIVSRAVLEAQGSIMTNKYAEGYPGKRYYGGCQFVDVAETLAIERAKKLFDCNFANVQPNSGSQMNQAVFLALLQPGDTFMGLDLNSGGHLTHGSPVNMSGKWFKVVSYGVRRDDHLLDMDEIERQAQEHKPKLILAGGTAYSRIWDWKRFREIADSIGAYLMVDMAHIAGLVAGGQHPSPLPYAHVVTTTTHKSLRGPRGGMVLTNDEDIAKKINSAVFPGLQGGPLMHVIAAKAVAFGEALKPSFKTYAANIVANSKALASSLQETGLDIVSGGTDNHLMLVDLRPKNATGKRAEAALGRANITCNKNGIPFDPEKPFVTSGVRLGTPAGTTRGFGQAEFREIGKLIAEVLDGLKVANSDEGNAAVEAAVKAKVTALTDRFPLYPYLG</sequence>
<dbReference type="InterPro" id="IPR015424">
    <property type="entry name" value="PyrdxlP-dep_Trfase"/>
</dbReference>
<dbReference type="NCBIfam" id="NF000586">
    <property type="entry name" value="PRK00011.1"/>
    <property type="match status" value="1"/>
</dbReference>
<dbReference type="Proteomes" id="UP000306441">
    <property type="component" value="Unassembled WGS sequence"/>
</dbReference>
<dbReference type="PIRSF" id="PIRSF000412">
    <property type="entry name" value="SHMT"/>
    <property type="match status" value="1"/>
</dbReference>
<protein>
    <recommendedName>
        <fullName evidence="6">Serine hydroxymethyltransferase</fullName>
        <shortName evidence="6">SHMT</shortName>
        <shortName evidence="6">Serine methylase</shortName>
        <ecNumber evidence="6">2.1.2.1</ecNumber>
    </recommendedName>
</protein>
<evidence type="ECO:0000256" key="2">
    <source>
        <dbReference type="ARBA" id="ARBA00006376"/>
    </source>
</evidence>
<dbReference type="InterPro" id="IPR001085">
    <property type="entry name" value="Ser_HO-MeTrfase"/>
</dbReference>
<dbReference type="InterPro" id="IPR015422">
    <property type="entry name" value="PyrdxlP-dep_Trfase_small"/>
</dbReference>
<comment type="subunit">
    <text evidence="6">Homodimer.</text>
</comment>
<comment type="cofactor">
    <cofactor evidence="1 6">
        <name>pyridoxal 5'-phosphate</name>
        <dbReference type="ChEBI" id="CHEBI:597326"/>
    </cofactor>
</comment>
<keyword evidence="5 6" id="KW-0663">Pyridoxal phosphate</keyword>
<comment type="pathway">
    <text evidence="6">One-carbon metabolism; tetrahydrofolate interconversion.</text>
</comment>
<dbReference type="Pfam" id="PF00464">
    <property type="entry name" value="SHMT"/>
    <property type="match status" value="1"/>
</dbReference>
<comment type="caution">
    <text evidence="6">Lacks conserved residue(s) required for the propagation of feature annotation.</text>
</comment>
<dbReference type="InterPro" id="IPR039429">
    <property type="entry name" value="SHMT-like_dom"/>
</dbReference>
<evidence type="ECO:0000313" key="9">
    <source>
        <dbReference type="Proteomes" id="UP000306441"/>
    </source>
</evidence>
<dbReference type="Gene3D" id="3.40.640.10">
    <property type="entry name" value="Type I PLP-dependent aspartate aminotransferase-like (Major domain)"/>
    <property type="match status" value="1"/>
</dbReference>
<evidence type="ECO:0000259" key="7">
    <source>
        <dbReference type="Pfam" id="PF00464"/>
    </source>
</evidence>
<comment type="pathway">
    <text evidence="6">Amino-acid biosynthesis; glycine biosynthesis; glycine from L-serine: step 1/1.</text>
</comment>
<evidence type="ECO:0000256" key="4">
    <source>
        <dbReference type="ARBA" id="ARBA00022679"/>
    </source>
</evidence>